<dbReference type="InterPro" id="IPR018062">
    <property type="entry name" value="HTH_AraC-typ_CS"/>
</dbReference>
<evidence type="ECO:0000256" key="2">
    <source>
        <dbReference type="ARBA" id="ARBA00023125"/>
    </source>
</evidence>
<dbReference type="InterPro" id="IPR035418">
    <property type="entry name" value="AraC-bd_2"/>
</dbReference>
<dbReference type="InterPro" id="IPR009057">
    <property type="entry name" value="Homeodomain-like_sf"/>
</dbReference>
<reference evidence="5" key="1">
    <citation type="submission" date="2021-04" db="EMBL/GenBank/DDBJ databases">
        <title>Pseudonocardia sp. nov., isolated from sandy soil of mangrove forest.</title>
        <authorList>
            <person name="Zan Z."/>
            <person name="Huang R."/>
            <person name="Liu W."/>
        </authorList>
    </citation>
    <scope>NUCLEOTIDE SEQUENCE</scope>
    <source>
        <strain evidence="5">S2-4</strain>
    </source>
</reference>
<dbReference type="Proteomes" id="UP001165283">
    <property type="component" value="Unassembled WGS sequence"/>
</dbReference>
<keyword evidence="2" id="KW-0238">DNA-binding</keyword>
<accession>A0ABT1A228</accession>
<keyword evidence="3" id="KW-0804">Transcription</keyword>
<protein>
    <submittedName>
        <fullName evidence="5">Helix-turn-helix domain-containing protein</fullName>
    </submittedName>
</protein>
<dbReference type="Pfam" id="PF14525">
    <property type="entry name" value="AraC_binding_2"/>
    <property type="match status" value="1"/>
</dbReference>
<dbReference type="InterPro" id="IPR018060">
    <property type="entry name" value="HTH_AraC"/>
</dbReference>
<dbReference type="PROSITE" id="PS01124">
    <property type="entry name" value="HTH_ARAC_FAMILY_2"/>
    <property type="match status" value="1"/>
</dbReference>
<keyword evidence="1" id="KW-0805">Transcription regulation</keyword>
<feature type="domain" description="HTH araC/xylS-type" evidence="4">
    <location>
        <begin position="205"/>
        <end position="305"/>
    </location>
</feature>
<sequence>MLAVESRFTGASGLDAMGAAVADALVPQRLQTPDPHRFTASVTSVDLGSVQLVRASAPPMRSVRPVGSPARPDGAAFLLLGRGARGEIAGGGVSAPVDPDHLVLIPGDAAFEVTYPERVEVVFVALDAPGALRLGLAVSGPLRGLALPAAGRALLAPALDAVQAAAAAATPADVADLAEVVEGALGVAVRAAAEPVADPRAAVRAAALRLVDRHLRDPDLGPGWLAACLHLSPSTLHRAFRAGEETVAAMVRRRRVEAVARDLTGPAPGPGVSELAARYGFAGGSHLATAFRARYALSPAEYRARHGSAHHLRRS</sequence>
<dbReference type="PANTHER" id="PTHR46796">
    <property type="entry name" value="HTH-TYPE TRANSCRIPTIONAL ACTIVATOR RHAS-RELATED"/>
    <property type="match status" value="1"/>
</dbReference>
<gene>
    <name evidence="5" type="ORF">KDL28_18515</name>
</gene>
<evidence type="ECO:0000256" key="3">
    <source>
        <dbReference type="ARBA" id="ARBA00023163"/>
    </source>
</evidence>
<dbReference type="PANTHER" id="PTHR46796:SF6">
    <property type="entry name" value="ARAC SUBFAMILY"/>
    <property type="match status" value="1"/>
</dbReference>
<evidence type="ECO:0000259" key="4">
    <source>
        <dbReference type="PROSITE" id="PS01124"/>
    </source>
</evidence>
<dbReference type="SMART" id="SM00342">
    <property type="entry name" value="HTH_ARAC"/>
    <property type="match status" value="1"/>
</dbReference>
<dbReference type="Pfam" id="PF12833">
    <property type="entry name" value="HTH_18"/>
    <property type="match status" value="1"/>
</dbReference>
<name>A0ABT1A228_9PSEU</name>
<evidence type="ECO:0000313" key="6">
    <source>
        <dbReference type="Proteomes" id="UP001165283"/>
    </source>
</evidence>
<evidence type="ECO:0000313" key="5">
    <source>
        <dbReference type="EMBL" id="MCO1657058.1"/>
    </source>
</evidence>
<dbReference type="PROSITE" id="PS00041">
    <property type="entry name" value="HTH_ARAC_FAMILY_1"/>
    <property type="match status" value="1"/>
</dbReference>
<evidence type="ECO:0000256" key="1">
    <source>
        <dbReference type="ARBA" id="ARBA00023015"/>
    </source>
</evidence>
<dbReference type="Gene3D" id="1.10.10.60">
    <property type="entry name" value="Homeodomain-like"/>
    <property type="match status" value="1"/>
</dbReference>
<dbReference type="EMBL" id="JAGSOV010000039">
    <property type="protein sequence ID" value="MCO1657058.1"/>
    <property type="molecule type" value="Genomic_DNA"/>
</dbReference>
<organism evidence="5 6">
    <name type="scientific">Pseudonocardia humida</name>
    <dbReference type="NCBI Taxonomy" id="2800819"/>
    <lineage>
        <taxon>Bacteria</taxon>
        <taxon>Bacillati</taxon>
        <taxon>Actinomycetota</taxon>
        <taxon>Actinomycetes</taxon>
        <taxon>Pseudonocardiales</taxon>
        <taxon>Pseudonocardiaceae</taxon>
        <taxon>Pseudonocardia</taxon>
    </lineage>
</organism>
<dbReference type="InterPro" id="IPR050204">
    <property type="entry name" value="AraC_XylS_family_regulators"/>
</dbReference>
<comment type="caution">
    <text evidence="5">The sequence shown here is derived from an EMBL/GenBank/DDBJ whole genome shotgun (WGS) entry which is preliminary data.</text>
</comment>
<dbReference type="SUPFAM" id="SSF46689">
    <property type="entry name" value="Homeodomain-like"/>
    <property type="match status" value="1"/>
</dbReference>
<dbReference type="RefSeq" id="WP_252440380.1">
    <property type="nucleotide sequence ID" value="NZ_JAGSOV010000039.1"/>
</dbReference>
<proteinExistence type="predicted"/>
<keyword evidence="6" id="KW-1185">Reference proteome</keyword>